<keyword evidence="3" id="KW-1185">Reference proteome</keyword>
<sequence>DPASGSVGGAGNHLPHLPEVPNLPGQVPAQADQPQDPTGGPRPSAQVPGAITETQLENRLTGFMEEMRDMMFNAVSEMVYSRSEGAGERVGRRPEGVRSDDFVSADSPAASSRRSVDREIPLGQTQYDYPRELGGARLSHGLSGDMFGGGNQVVTERR</sequence>
<organism evidence="2 3">
    <name type="scientific">Perkinsus olseni</name>
    <name type="common">Perkinsus atlanticus</name>
    <dbReference type="NCBI Taxonomy" id="32597"/>
    <lineage>
        <taxon>Eukaryota</taxon>
        <taxon>Sar</taxon>
        <taxon>Alveolata</taxon>
        <taxon>Perkinsozoa</taxon>
        <taxon>Perkinsea</taxon>
        <taxon>Perkinsida</taxon>
        <taxon>Perkinsidae</taxon>
        <taxon>Perkinsus</taxon>
    </lineage>
</organism>
<dbReference type="AlphaFoldDB" id="A0A7J6T651"/>
<feature type="non-terminal residue" evidence="2">
    <location>
        <position position="1"/>
    </location>
</feature>
<name>A0A7J6T651_PEROL</name>
<evidence type="ECO:0000313" key="2">
    <source>
        <dbReference type="EMBL" id="KAF4740585.1"/>
    </source>
</evidence>
<dbReference type="Proteomes" id="UP000553632">
    <property type="component" value="Unassembled WGS sequence"/>
</dbReference>
<feature type="compositionally biased region" description="Gly residues" evidence="1">
    <location>
        <begin position="1"/>
        <end position="11"/>
    </location>
</feature>
<proteinExistence type="predicted"/>
<evidence type="ECO:0000313" key="3">
    <source>
        <dbReference type="Proteomes" id="UP000553632"/>
    </source>
</evidence>
<reference evidence="2 3" key="1">
    <citation type="submission" date="2020-04" db="EMBL/GenBank/DDBJ databases">
        <title>Perkinsus olseni comparative genomics.</title>
        <authorList>
            <person name="Bogema D.R."/>
        </authorList>
    </citation>
    <scope>NUCLEOTIDE SEQUENCE [LARGE SCALE GENOMIC DNA]</scope>
    <source>
        <strain evidence="2 3">ATCC PRA-207</strain>
    </source>
</reference>
<accession>A0A7J6T651</accession>
<feature type="compositionally biased region" description="Low complexity" evidence="1">
    <location>
        <begin position="28"/>
        <end position="37"/>
    </location>
</feature>
<comment type="caution">
    <text evidence="2">The sequence shown here is derived from an EMBL/GenBank/DDBJ whole genome shotgun (WGS) entry which is preliminary data.</text>
</comment>
<protein>
    <submittedName>
        <fullName evidence="2">Uncharacterized protein</fullName>
    </submittedName>
</protein>
<gene>
    <name evidence="2" type="ORF">FOZ63_006633</name>
</gene>
<feature type="region of interest" description="Disordered" evidence="1">
    <location>
        <begin position="83"/>
        <end position="158"/>
    </location>
</feature>
<feature type="compositionally biased region" description="Basic and acidic residues" evidence="1">
    <location>
        <begin position="85"/>
        <end position="101"/>
    </location>
</feature>
<feature type="non-terminal residue" evidence="2">
    <location>
        <position position="158"/>
    </location>
</feature>
<feature type="region of interest" description="Disordered" evidence="1">
    <location>
        <begin position="1"/>
        <end position="55"/>
    </location>
</feature>
<evidence type="ECO:0000256" key="1">
    <source>
        <dbReference type="SAM" id="MobiDB-lite"/>
    </source>
</evidence>
<feature type="compositionally biased region" description="Low complexity" evidence="1">
    <location>
        <begin position="104"/>
        <end position="113"/>
    </location>
</feature>
<dbReference type="EMBL" id="JABANO010013159">
    <property type="protein sequence ID" value="KAF4740585.1"/>
    <property type="molecule type" value="Genomic_DNA"/>
</dbReference>